<dbReference type="EMBL" id="ONZQ02000006">
    <property type="protein sequence ID" value="SPO02578.1"/>
    <property type="molecule type" value="Genomic_DNA"/>
</dbReference>
<accession>A0AAE8SVD2</accession>
<gene>
    <name evidence="1" type="ORF">DNG_05251</name>
</gene>
<dbReference type="Proteomes" id="UP001187682">
    <property type="component" value="Unassembled WGS sequence"/>
</dbReference>
<comment type="caution">
    <text evidence="1">The sequence shown here is derived from an EMBL/GenBank/DDBJ whole genome shotgun (WGS) entry which is preliminary data.</text>
</comment>
<reference evidence="1" key="1">
    <citation type="submission" date="2018-03" db="EMBL/GenBank/DDBJ databases">
        <authorList>
            <person name="Guldener U."/>
        </authorList>
    </citation>
    <scope>NUCLEOTIDE SEQUENCE</scope>
</reference>
<name>A0AAE8SVD2_9PEZI</name>
<evidence type="ECO:0000313" key="2">
    <source>
        <dbReference type="Proteomes" id="UP001187682"/>
    </source>
</evidence>
<proteinExistence type="predicted"/>
<keyword evidence="2" id="KW-1185">Reference proteome</keyword>
<sequence length="141" mass="15480">MDGTHLSLRFKHGLHTIFLFVDPLQPVSAMTTLLSDVIRERYPDGELATSQGPTPIPSADLEEKLVYAKLTNPADPAEGWQRLDLKPSDTPGRKGITDGSVLAFAIAEAGRNAEDVEFVVDWPVMDEDEFGEDEGDETLEP</sequence>
<organism evidence="1 2">
    <name type="scientific">Cephalotrichum gorgonifer</name>
    <dbReference type="NCBI Taxonomy" id="2041049"/>
    <lineage>
        <taxon>Eukaryota</taxon>
        <taxon>Fungi</taxon>
        <taxon>Dikarya</taxon>
        <taxon>Ascomycota</taxon>
        <taxon>Pezizomycotina</taxon>
        <taxon>Sordariomycetes</taxon>
        <taxon>Hypocreomycetidae</taxon>
        <taxon>Microascales</taxon>
        <taxon>Microascaceae</taxon>
        <taxon>Cephalotrichum</taxon>
    </lineage>
</organism>
<evidence type="ECO:0000313" key="1">
    <source>
        <dbReference type="EMBL" id="SPO02578.1"/>
    </source>
</evidence>
<dbReference type="AlphaFoldDB" id="A0AAE8SVD2"/>
<protein>
    <submittedName>
        <fullName evidence="1">Uncharacterized protein</fullName>
    </submittedName>
</protein>